<dbReference type="PANTHER" id="PTHR21485:SF6">
    <property type="entry name" value="N-ACYLNEURAMINATE CYTIDYLYLTRANSFERASE-RELATED"/>
    <property type="match status" value="1"/>
</dbReference>
<dbReference type="FunFam" id="3.40.50.1000:FF:000029">
    <property type="entry name" value="3-deoxy-D-manno-octulosonate 8-phosphate phosphatase KdsC"/>
    <property type="match status" value="1"/>
</dbReference>
<feature type="binding site" evidence="12">
    <location>
        <position position="95"/>
    </location>
    <ligand>
        <name>substrate</name>
    </ligand>
</feature>
<dbReference type="GO" id="GO:0019143">
    <property type="term" value="F:3-deoxy-manno-octulosonate-8-phosphatase activity"/>
    <property type="evidence" value="ECO:0007669"/>
    <property type="project" value="UniProtKB-EC"/>
</dbReference>
<dbReference type="InterPro" id="IPR023214">
    <property type="entry name" value="HAD_sf"/>
</dbReference>
<name>A0A9X1HJU2_9BACT</name>
<dbReference type="EC" id="3.1.3.45" evidence="5"/>
<dbReference type="SUPFAM" id="SSF56784">
    <property type="entry name" value="HAD-like"/>
    <property type="match status" value="1"/>
</dbReference>
<accession>A0A9X1HJU2</accession>
<proteinExistence type="inferred from homology"/>
<evidence type="ECO:0000256" key="9">
    <source>
        <dbReference type="ARBA" id="ARBA00022842"/>
    </source>
</evidence>
<comment type="catalytic activity">
    <reaction evidence="1">
        <text>3-deoxy-alpha-D-manno-2-octulosonate-8-phosphate + H2O = 3-deoxy-alpha-D-manno-oct-2-ulosonate + phosphate</text>
        <dbReference type="Rhea" id="RHEA:11500"/>
        <dbReference type="ChEBI" id="CHEBI:15377"/>
        <dbReference type="ChEBI" id="CHEBI:43474"/>
        <dbReference type="ChEBI" id="CHEBI:85985"/>
        <dbReference type="ChEBI" id="CHEBI:85986"/>
        <dbReference type="EC" id="3.1.3.45"/>
    </reaction>
</comment>
<dbReference type="GO" id="GO:0008781">
    <property type="term" value="F:N-acylneuraminate cytidylyltransferase activity"/>
    <property type="evidence" value="ECO:0007669"/>
    <property type="project" value="TreeGrafter"/>
</dbReference>
<dbReference type="PIRSF" id="PIRSF006118">
    <property type="entry name" value="KDO8-P_Ptase"/>
    <property type="match status" value="1"/>
</dbReference>
<evidence type="ECO:0000256" key="12">
    <source>
        <dbReference type="PIRSR" id="PIRSR006118-1"/>
    </source>
</evidence>
<dbReference type="Pfam" id="PF08282">
    <property type="entry name" value="Hydrolase_3"/>
    <property type="match status" value="1"/>
</dbReference>
<dbReference type="InterPro" id="IPR010023">
    <property type="entry name" value="KdsC_fam"/>
</dbReference>
<evidence type="ECO:0000313" key="14">
    <source>
        <dbReference type="EMBL" id="MCA6073438.1"/>
    </source>
</evidence>
<comment type="caution">
    <text evidence="14">The sequence shown here is derived from an EMBL/GenBank/DDBJ whole genome shotgun (WGS) entry which is preliminary data.</text>
</comment>
<evidence type="ECO:0000256" key="8">
    <source>
        <dbReference type="ARBA" id="ARBA00022801"/>
    </source>
</evidence>
<keyword evidence="9 13" id="KW-0460">Magnesium</keyword>
<dbReference type="Proteomes" id="UP001139409">
    <property type="component" value="Unassembled WGS sequence"/>
</dbReference>
<protein>
    <recommendedName>
        <fullName evidence="6">3-deoxy-D-manno-octulosonate 8-phosphate phosphatase KdsC</fullName>
        <ecNumber evidence="5">3.1.3.45</ecNumber>
    </recommendedName>
    <alternativeName>
        <fullName evidence="11">KDO 8-P phosphatase</fullName>
    </alternativeName>
</protein>
<reference evidence="14" key="1">
    <citation type="submission" date="2021-09" db="EMBL/GenBank/DDBJ databases">
        <title>Fulvivirga sp. isolated from coastal sediment.</title>
        <authorList>
            <person name="Yu H."/>
        </authorList>
    </citation>
    <scope>NUCLEOTIDE SEQUENCE</scope>
    <source>
        <strain evidence="14">1062</strain>
    </source>
</reference>
<evidence type="ECO:0000256" key="7">
    <source>
        <dbReference type="ARBA" id="ARBA00022723"/>
    </source>
</evidence>
<evidence type="ECO:0000256" key="10">
    <source>
        <dbReference type="ARBA" id="ARBA00022985"/>
    </source>
</evidence>
<dbReference type="GO" id="GO:0009103">
    <property type="term" value="P:lipopolysaccharide biosynthetic process"/>
    <property type="evidence" value="ECO:0007669"/>
    <property type="project" value="UniProtKB-KW"/>
</dbReference>
<evidence type="ECO:0000256" key="2">
    <source>
        <dbReference type="ARBA" id="ARBA00001946"/>
    </source>
</evidence>
<evidence type="ECO:0000256" key="4">
    <source>
        <dbReference type="ARBA" id="ARBA00011881"/>
    </source>
</evidence>
<evidence type="ECO:0000256" key="13">
    <source>
        <dbReference type="PIRSR" id="PIRSR006118-2"/>
    </source>
</evidence>
<evidence type="ECO:0000256" key="1">
    <source>
        <dbReference type="ARBA" id="ARBA00000898"/>
    </source>
</evidence>
<organism evidence="14 15">
    <name type="scientific">Fulvivirga sedimenti</name>
    <dbReference type="NCBI Taxonomy" id="2879465"/>
    <lineage>
        <taxon>Bacteria</taxon>
        <taxon>Pseudomonadati</taxon>
        <taxon>Bacteroidota</taxon>
        <taxon>Cytophagia</taxon>
        <taxon>Cytophagales</taxon>
        <taxon>Fulvivirgaceae</taxon>
        <taxon>Fulvivirga</taxon>
    </lineage>
</organism>
<dbReference type="EMBL" id="JAIXNE010000001">
    <property type="protein sequence ID" value="MCA6073438.1"/>
    <property type="molecule type" value="Genomic_DNA"/>
</dbReference>
<dbReference type="AlphaFoldDB" id="A0A9X1HJU2"/>
<evidence type="ECO:0000313" key="15">
    <source>
        <dbReference type="Proteomes" id="UP001139409"/>
    </source>
</evidence>
<dbReference type="RefSeq" id="WP_225696555.1">
    <property type="nucleotide sequence ID" value="NZ_JAIXNE010000001.1"/>
</dbReference>
<gene>
    <name evidence="14" type="ORF">LDX50_01075</name>
</gene>
<keyword evidence="7 13" id="KW-0479">Metal-binding</keyword>
<dbReference type="SFLD" id="SFLDG01136">
    <property type="entry name" value="C1.6:_Phosphoserine_Phosphatas"/>
    <property type="match status" value="1"/>
</dbReference>
<keyword evidence="8 14" id="KW-0378">Hydrolase</keyword>
<dbReference type="InterPro" id="IPR050793">
    <property type="entry name" value="CMP-NeuNAc_synthase"/>
</dbReference>
<feature type="binding site" evidence="12">
    <location>
        <position position="27"/>
    </location>
    <ligand>
        <name>substrate</name>
    </ligand>
</feature>
<evidence type="ECO:0000256" key="5">
    <source>
        <dbReference type="ARBA" id="ARBA00013066"/>
    </source>
</evidence>
<evidence type="ECO:0000256" key="11">
    <source>
        <dbReference type="ARBA" id="ARBA00031051"/>
    </source>
</evidence>
<comment type="similarity">
    <text evidence="3">Belongs to the KdsC family.</text>
</comment>
<evidence type="ECO:0000256" key="6">
    <source>
        <dbReference type="ARBA" id="ARBA00020092"/>
    </source>
</evidence>
<dbReference type="NCBIfam" id="TIGR01670">
    <property type="entry name" value="KdsC-phosphatas"/>
    <property type="match status" value="1"/>
</dbReference>
<dbReference type="Gene3D" id="3.40.50.1000">
    <property type="entry name" value="HAD superfamily/HAD-like"/>
    <property type="match status" value="1"/>
</dbReference>
<feature type="binding site" evidence="13">
    <location>
        <position position="25"/>
    </location>
    <ligand>
        <name>Mg(2+)</name>
        <dbReference type="ChEBI" id="CHEBI:18420"/>
    </ligand>
</feature>
<comment type="subunit">
    <text evidence="4">Homotetramer.</text>
</comment>
<dbReference type="PANTHER" id="PTHR21485">
    <property type="entry name" value="HAD SUPERFAMILY MEMBERS CMAS AND KDSC"/>
    <property type="match status" value="1"/>
</dbReference>
<keyword evidence="10" id="KW-0448">Lipopolysaccharide biosynthesis</keyword>
<feature type="binding site" evidence="12">
    <location>
        <position position="56"/>
    </location>
    <ligand>
        <name>substrate</name>
    </ligand>
</feature>
<feature type="binding site" evidence="12">
    <location>
        <position position="71"/>
    </location>
    <ligand>
        <name>substrate</name>
    </ligand>
</feature>
<feature type="binding site" evidence="12">
    <location>
        <position position="79"/>
    </location>
    <ligand>
        <name>substrate</name>
    </ligand>
</feature>
<dbReference type="InterPro" id="IPR036412">
    <property type="entry name" value="HAD-like_sf"/>
</dbReference>
<feature type="binding site" evidence="13">
    <location>
        <position position="118"/>
    </location>
    <ligand>
        <name>Mg(2+)</name>
        <dbReference type="ChEBI" id="CHEBI:18420"/>
    </ligand>
</feature>
<dbReference type="SFLD" id="SFLDG01138">
    <property type="entry name" value="C1.6.2:_Deoxy-d-mannose-octulo"/>
    <property type="match status" value="1"/>
</dbReference>
<keyword evidence="15" id="KW-1185">Reference proteome</keyword>
<evidence type="ECO:0000256" key="3">
    <source>
        <dbReference type="ARBA" id="ARBA00005893"/>
    </source>
</evidence>
<sequence>MENILLHYPEDLRRKAARIRAIVFDVDGVLTDGGIIYSNSGDEAKRFHVRDGAIIRPLKEEGFITGAITGRSSELVEYRMNELKVDFCFQAVKNKFSKIREIAERHSLELDEICYIGDDMIDMASLEAVGLGAVPADTPNYVADVADLITKAKGGEGVLREVADFVLAAQGKMQKVLESFTSRK</sequence>
<dbReference type="GO" id="GO:0046872">
    <property type="term" value="F:metal ion binding"/>
    <property type="evidence" value="ECO:0007669"/>
    <property type="project" value="UniProtKB-KW"/>
</dbReference>
<comment type="cofactor">
    <cofactor evidence="2 13">
        <name>Mg(2+)</name>
        <dbReference type="ChEBI" id="CHEBI:18420"/>
    </cofactor>
</comment>
<dbReference type="SFLD" id="SFLDS00003">
    <property type="entry name" value="Haloacid_Dehalogenase"/>
    <property type="match status" value="1"/>
</dbReference>